<proteinExistence type="predicted"/>
<feature type="compositionally biased region" description="Acidic residues" evidence="1">
    <location>
        <begin position="571"/>
        <end position="581"/>
    </location>
</feature>
<protein>
    <submittedName>
        <fullName evidence="2">Uncharacterized protein</fullName>
    </submittedName>
</protein>
<name>A0AAD4CAP0_ASPNN</name>
<accession>A0AAD4CAP0</accession>
<sequence length="581" mass="66199">MLPLLWAPCASTGGPSMADPEQSIQIVAYQQLFPTRAGSHYIHIRYPQGRQSPAPAPDQAQQAVDAVLQAWEAAEAARQATPIEPDALADANPWLRSTRWPEALQGIPGADLLRSVATPDPEPQDTVEQGVRVLWETMEQVVRRSQQTVRYCGAAIRMEAHSQEWAYPIYDLTARQRAKWENLWWLVQQPEAPIEVEEALQPWIMRPREQACLEFCVELLNQRHRTHEYKSALICAMAVLGRSERGWQGPDSYPPISSRVIKIARFMVVQKTLWLDSMVIPIIRMWQKKQTETPWALLSADQELEDIDEGYSSSRASSPISEAAGAAESKLGWSFLQNSRTLWPVDEQHWLIQRLRTEPPMQQQLIRGQQLHPRRSHGYFQQATKFKELLAVLCHITAGQPARGPELLSIQHQNTETNVHRNKMVCLVTAYHKGFYASNDIKLIHRYVPQEVGELIIYYLWLVQPFIDQLTAWQQAHAPAPPAPVATPMAPTAHTRALLWGPDPGTQREWSSDRLREVLKRETGERLGQAINVHAYRDITIGISQRFLRPSSQFPHNKQETQDQATAILNTDDEESMDPEQ</sequence>
<reference evidence="2" key="1">
    <citation type="journal article" date="2019" name="Beilstein J. Org. Chem.">
        <title>Nanangenines: drimane sesquiterpenoids as the dominant metabolite cohort of a novel Australian fungus, Aspergillus nanangensis.</title>
        <authorList>
            <person name="Lacey H.J."/>
            <person name="Gilchrist C.L.M."/>
            <person name="Crombie A."/>
            <person name="Kalaitzis J.A."/>
            <person name="Vuong D."/>
            <person name="Rutledge P.J."/>
            <person name="Turner P."/>
            <person name="Pitt J.I."/>
            <person name="Lacey E."/>
            <person name="Chooi Y.H."/>
            <person name="Piggott A.M."/>
        </authorList>
    </citation>
    <scope>NUCLEOTIDE SEQUENCE</scope>
    <source>
        <strain evidence="2">MST-FP2251</strain>
    </source>
</reference>
<dbReference type="Proteomes" id="UP001194746">
    <property type="component" value="Unassembled WGS sequence"/>
</dbReference>
<feature type="region of interest" description="Disordered" evidence="1">
    <location>
        <begin position="550"/>
        <end position="581"/>
    </location>
</feature>
<dbReference type="AlphaFoldDB" id="A0AAD4CAP0"/>
<reference evidence="2" key="2">
    <citation type="submission" date="2020-02" db="EMBL/GenBank/DDBJ databases">
        <authorList>
            <person name="Gilchrist C.L.M."/>
            <person name="Chooi Y.-H."/>
        </authorList>
    </citation>
    <scope>NUCLEOTIDE SEQUENCE</scope>
    <source>
        <strain evidence="2">MST-FP2251</strain>
    </source>
</reference>
<feature type="compositionally biased region" description="Polar residues" evidence="1">
    <location>
        <begin position="550"/>
        <end position="569"/>
    </location>
</feature>
<comment type="caution">
    <text evidence="2">The sequence shown here is derived from an EMBL/GenBank/DDBJ whole genome shotgun (WGS) entry which is preliminary data.</text>
</comment>
<evidence type="ECO:0000313" key="2">
    <source>
        <dbReference type="EMBL" id="KAF9882951.1"/>
    </source>
</evidence>
<organism evidence="2 3">
    <name type="scientific">Aspergillus nanangensis</name>
    <dbReference type="NCBI Taxonomy" id="2582783"/>
    <lineage>
        <taxon>Eukaryota</taxon>
        <taxon>Fungi</taxon>
        <taxon>Dikarya</taxon>
        <taxon>Ascomycota</taxon>
        <taxon>Pezizomycotina</taxon>
        <taxon>Eurotiomycetes</taxon>
        <taxon>Eurotiomycetidae</taxon>
        <taxon>Eurotiales</taxon>
        <taxon>Aspergillaceae</taxon>
        <taxon>Aspergillus</taxon>
        <taxon>Aspergillus subgen. Circumdati</taxon>
    </lineage>
</organism>
<evidence type="ECO:0000313" key="3">
    <source>
        <dbReference type="Proteomes" id="UP001194746"/>
    </source>
</evidence>
<dbReference type="EMBL" id="VCAU01000200">
    <property type="protein sequence ID" value="KAF9882951.1"/>
    <property type="molecule type" value="Genomic_DNA"/>
</dbReference>
<gene>
    <name evidence="2" type="ORF">FE257_004862</name>
</gene>
<keyword evidence="3" id="KW-1185">Reference proteome</keyword>
<evidence type="ECO:0000256" key="1">
    <source>
        <dbReference type="SAM" id="MobiDB-lite"/>
    </source>
</evidence>